<evidence type="ECO:0000256" key="18">
    <source>
        <dbReference type="PIRSR" id="PIRSR000099-4"/>
    </source>
</evidence>
<feature type="binding site" evidence="13 16">
    <location>
        <position position="152"/>
    </location>
    <ligand>
        <name>NAD(+)</name>
        <dbReference type="ChEBI" id="CHEBI:57540"/>
    </ligand>
</feature>
<comment type="similarity">
    <text evidence="3 13 14 19">Belongs to the histidinol dehydrogenase family.</text>
</comment>
<dbReference type="Gene3D" id="3.40.50.1980">
    <property type="entry name" value="Nitrogenase molybdenum iron protein domain"/>
    <property type="match status" value="2"/>
</dbReference>
<keyword evidence="11 13" id="KW-0368">Histidine biosynthesis</keyword>
<dbReference type="PRINTS" id="PR00083">
    <property type="entry name" value="HOLDHDRGNASE"/>
</dbReference>
<evidence type="ECO:0000256" key="13">
    <source>
        <dbReference type="HAMAP-Rule" id="MF_01024"/>
    </source>
</evidence>
<keyword evidence="22" id="KW-1185">Reference proteome</keyword>
<evidence type="ECO:0000256" key="16">
    <source>
        <dbReference type="PIRSR" id="PIRSR000099-2"/>
    </source>
</evidence>
<feature type="binding site" evidence="13 17">
    <location>
        <position position="353"/>
    </location>
    <ligand>
        <name>substrate</name>
    </ligand>
</feature>
<keyword evidence="7 13" id="KW-0479">Metal-binding</keyword>
<feature type="binding site" evidence="13 17">
    <location>
        <position position="386"/>
    </location>
    <ligand>
        <name>substrate</name>
    </ligand>
</feature>
<dbReference type="CDD" id="cd06572">
    <property type="entry name" value="Histidinol_dh"/>
    <property type="match status" value="1"/>
</dbReference>
<dbReference type="GO" id="GO:0000105">
    <property type="term" value="P:L-histidine biosynthetic process"/>
    <property type="evidence" value="ECO:0007669"/>
    <property type="project" value="UniProtKB-UniRule"/>
</dbReference>
<evidence type="ECO:0000313" key="22">
    <source>
        <dbReference type="Proteomes" id="UP000315395"/>
    </source>
</evidence>
<dbReference type="GO" id="GO:0004399">
    <property type="term" value="F:histidinol dehydrogenase activity"/>
    <property type="evidence" value="ECO:0007669"/>
    <property type="project" value="UniProtKB-UniRule"/>
</dbReference>
<feature type="binding site" evidence="13 17">
    <location>
        <position position="285"/>
    </location>
    <ligand>
        <name>substrate</name>
    </ligand>
</feature>
<proteinExistence type="inferred from homology"/>
<evidence type="ECO:0000256" key="14">
    <source>
        <dbReference type="PIRNR" id="PIRNR000099"/>
    </source>
</evidence>
<dbReference type="FunFam" id="3.40.50.1980:FF:000002">
    <property type="entry name" value="Histidinol dehydrogenase, chloroplastic"/>
    <property type="match status" value="1"/>
</dbReference>
<feature type="binding site" evidence="13 18">
    <location>
        <position position="288"/>
    </location>
    <ligand>
        <name>Zn(2+)</name>
        <dbReference type="ChEBI" id="CHEBI:29105"/>
    </ligand>
</feature>
<dbReference type="EMBL" id="CP041616">
    <property type="protein sequence ID" value="QDO88664.1"/>
    <property type="molecule type" value="Genomic_DNA"/>
</dbReference>
<comment type="function">
    <text evidence="1 13">Catalyzes the sequential NAD-dependent oxidations of L-histidinol to L-histidinaldehyde and then to L-histidine.</text>
</comment>
<evidence type="ECO:0000256" key="9">
    <source>
        <dbReference type="ARBA" id="ARBA00023002"/>
    </source>
</evidence>
<dbReference type="InterPro" id="IPR001692">
    <property type="entry name" value="Histidinol_DH_CS"/>
</dbReference>
<feature type="binding site" evidence="13 18">
    <location>
        <position position="445"/>
    </location>
    <ligand>
        <name>Zn(2+)</name>
        <dbReference type="ChEBI" id="CHEBI:29105"/>
    </ligand>
</feature>
<evidence type="ECO:0000256" key="7">
    <source>
        <dbReference type="ARBA" id="ARBA00022723"/>
    </source>
</evidence>
<comment type="cofactor">
    <cofactor evidence="13 18">
        <name>Zn(2+)</name>
        <dbReference type="ChEBI" id="CHEBI:29105"/>
    </cofactor>
    <text evidence="13 18">Binds 1 zinc ion per subunit.</text>
</comment>
<evidence type="ECO:0000256" key="3">
    <source>
        <dbReference type="ARBA" id="ARBA00010178"/>
    </source>
</evidence>
<name>A0A516GAV9_9MICO</name>
<keyword evidence="9 13" id="KW-0560">Oxidoreductase</keyword>
<dbReference type="InterPro" id="IPR016161">
    <property type="entry name" value="Ald_DH/histidinol_DH"/>
</dbReference>
<dbReference type="Proteomes" id="UP000315395">
    <property type="component" value="Chromosome"/>
</dbReference>
<dbReference type="EC" id="1.1.1.23" evidence="4 13"/>
<dbReference type="GO" id="GO:0008270">
    <property type="term" value="F:zinc ion binding"/>
    <property type="evidence" value="ECO:0007669"/>
    <property type="project" value="UniProtKB-UniRule"/>
</dbReference>
<feature type="binding site" evidence="13 16">
    <location>
        <position position="237"/>
    </location>
    <ligand>
        <name>NAD(+)</name>
        <dbReference type="ChEBI" id="CHEBI:57540"/>
    </ligand>
</feature>
<evidence type="ECO:0000256" key="4">
    <source>
        <dbReference type="ARBA" id="ARBA00012965"/>
    </source>
</evidence>
<dbReference type="OrthoDB" id="9805269at2"/>
<keyword evidence="6 13" id="KW-0028">Amino-acid biosynthesis</keyword>
<evidence type="ECO:0000256" key="6">
    <source>
        <dbReference type="ARBA" id="ARBA00022605"/>
    </source>
</evidence>
<dbReference type="GO" id="GO:0051287">
    <property type="term" value="F:NAD binding"/>
    <property type="evidence" value="ECO:0007669"/>
    <property type="project" value="InterPro"/>
</dbReference>
<feature type="compositionally biased region" description="Gly residues" evidence="20">
    <location>
        <begin position="1"/>
        <end position="11"/>
    </location>
</feature>
<keyword evidence="8 13" id="KW-0862">Zinc</keyword>
<dbReference type="PIRSF" id="PIRSF000099">
    <property type="entry name" value="Histidinol_dh"/>
    <property type="match status" value="1"/>
</dbReference>
<feature type="binding site" evidence="13 18">
    <location>
        <position position="386"/>
    </location>
    <ligand>
        <name>Zn(2+)</name>
        <dbReference type="ChEBI" id="CHEBI:29105"/>
    </ligand>
</feature>
<dbReference type="SUPFAM" id="SSF53720">
    <property type="entry name" value="ALDH-like"/>
    <property type="match status" value="1"/>
</dbReference>
<dbReference type="KEGG" id="orz:FNH13_10240"/>
<evidence type="ECO:0000256" key="5">
    <source>
        <dbReference type="ARBA" id="ARBA00016531"/>
    </source>
</evidence>
<dbReference type="InterPro" id="IPR022695">
    <property type="entry name" value="Histidinol_DH_monofunct"/>
</dbReference>
<gene>
    <name evidence="13 21" type="primary">hisD</name>
    <name evidence="21" type="ORF">FNH13_10240</name>
</gene>
<evidence type="ECO:0000256" key="8">
    <source>
        <dbReference type="ARBA" id="ARBA00022833"/>
    </source>
</evidence>
<evidence type="ECO:0000256" key="19">
    <source>
        <dbReference type="RuleBase" id="RU004175"/>
    </source>
</evidence>
<organism evidence="21 22">
    <name type="scientific">Ornithinimicrobium ciconiae</name>
    <dbReference type="NCBI Taxonomy" id="2594265"/>
    <lineage>
        <taxon>Bacteria</taxon>
        <taxon>Bacillati</taxon>
        <taxon>Actinomycetota</taxon>
        <taxon>Actinomycetes</taxon>
        <taxon>Micrococcales</taxon>
        <taxon>Ornithinimicrobiaceae</taxon>
        <taxon>Ornithinimicrobium</taxon>
    </lineage>
</organism>
<evidence type="ECO:0000256" key="12">
    <source>
        <dbReference type="ARBA" id="ARBA00049489"/>
    </source>
</evidence>
<dbReference type="Pfam" id="PF00815">
    <property type="entry name" value="Histidinol_dh"/>
    <property type="match status" value="1"/>
</dbReference>
<dbReference type="InterPro" id="IPR012131">
    <property type="entry name" value="Hstdl_DH"/>
</dbReference>
<accession>A0A516GAV9</accession>
<dbReference type="Gene3D" id="1.20.5.1300">
    <property type="match status" value="1"/>
</dbReference>
<dbReference type="HAMAP" id="MF_01024">
    <property type="entry name" value="HisD"/>
    <property type="match status" value="1"/>
</dbReference>
<dbReference type="UniPathway" id="UPA00031">
    <property type="reaction ID" value="UER00014"/>
</dbReference>
<dbReference type="GO" id="GO:0005829">
    <property type="term" value="C:cytosol"/>
    <property type="evidence" value="ECO:0007669"/>
    <property type="project" value="TreeGrafter"/>
</dbReference>
<dbReference type="PROSITE" id="PS00611">
    <property type="entry name" value="HISOL_DEHYDROGENASE"/>
    <property type="match status" value="1"/>
</dbReference>
<dbReference type="PANTHER" id="PTHR21256">
    <property type="entry name" value="HISTIDINOL DEHYDROGENASE HDH"/>
    <property type="match status" value="1"/>
</dbReference>
<evidence type="ECO:0000256" key="15">
    <source>
        <dbReference type="PIRSR" id="PIRSR000099-1"/>
    </source>
</evidence>
<feature type="active site" description="Proton acceptor" evidence="13 15">
    <location>
        <position position="353"/>
    </location>
</feature>
<sequence>MAAPGGAQGRGGPHHHGAAGGGDAGVRTVLWSELDGAARADLLARGTAAAGPQVTAGVADILSGVREGGDTALQEYAERFDRAPAQSLVVTGEQFDDAVAQVPTTLRSAISQAAGTIRAFHEAGMTRDYEVETAPGVRCARVVRPIRRVGLYVPAGSAPLPSTALMLAIPAQLAGCPEIVLCTPPGEDGLPDPSVLAAAGECGLSRVFVVGGAQAVAAMAYGTESVPRCDKIFGPGNAWVTEAKRQVSTAEGGPGIDLPAGPSEVLVIADTGADPEFVAADLLSQAEHGPDSQVLLLTDDASLADAVAEQVQAQLDVLPRADIAAKSLASSAIVITADLPEALAISNDYAPEHLILALREPERWLDNVERAGSVFLGDWAPETLGDYCSGTNHVLPTAGAARWTGGVNVASFQIAMTVQRVTPAGLSALGPTAVELSAAEGLLGHQAAVTRRLARVGTVDGAS</sequence>
<feature type="binding site" evidence="13 17">
    <location>
        <position position="440"/>
    </location>
    <ligand>
        <name>substrate</name>
    </ligand>
</feature>
<feature type="binding site" evidence="13 17">
    <location>
        <position position="263"/>
    </location>
    <ligand>
        <name>substrate</name>
    </ligand>
</feature>
<comment type="pathway">
    <text evidence="2 13">Amino-acid biosynthesis; L-histidine biosynthesis; L-histidine from 5-phospho-alpha-D-ribose 1-diphosphate: step 9/9.</text>
</comment>
<feature type="binding site" evidence="13 17">
    <location>
        <position position="445"/>
    </location>
    <ligand>
        <name>substrate</name>
    </ligand>
</feature>
<feature type="active site" description="Proton acceptor" evidence="13 15">
    <location>
        <position position="352"/>
    </location>
</feature>
<feature type="binding site" evidence="13 18">
    <location>
        <position position="285"/>
    </location>
    <ligand>
        <name>Zn(2+)</name>
        <dbReference type="ChEBI" id="CHEBI:29105"/>
    </ligand>
</feature>
<comment type="catalytic activity">
    <reaction evidence="12 13">
        <text>L-histidinol + 2 NAD(+) + H2O = L-histidine + 2 NADH + 3 H(+)</text>
        <dbReference type="Rhea" id="RHEA:20641"/>
        <dbReference type="ChEBI" id="CHEBI:15377"/>
        <dbReference type="ChEBI" id="CHEBI:15378"/>
        <dbReference type="ChEBI" id="CHEBI:57540"/>
        <dbReference type="ChEBI" id="CHEBI:57595"/>
        <dbReference type="ChEBI" id="CHEBI:57699"/>
        <dbReference type="ChEBI" id="CHEBI:57945"/>
        <dbReference type="EC" id="1.1.1.23"/>
    </reaction>
</comment>
<evidence type="ECO:0000313" key="21">
    <source>
        <dbReference type="EMBL" id="QDO88664.1"/>
    </source>
</evidence>
<evidence type="ECO:0000256" key="10">
    <source>
        <dbReference type="ARBA" id="ARBA00023027"/>
    </source>
</evidence>
<dbReference type="PANTHER" id="PTHR21256:SF2">
    <property type="entry name" value="HISTIDINE BIOSYNTHESIS TRIFUNCTIONAL PROTEIN"/>
    <property type="match status" value="1"/>
</dbReference>
<evidence type="ECO:0000256" key="20">
    <source>
        <dbReference type="SAM" id="MobiDB-lite"/>
    </source>
</evidence>
<evidence type="ECO:0000256" key="17">
    <source>
        <dbReference type="PIRSR" id="PIRSR000099-3"/>
    </source>
</evidence>
<evidence type="ECO:0000256" key="11">
    <source>
        <dbReference type="ARBA" id="ARBA00023102"/>
    </source>
</evidence>
<feature type="binding site" evidence="13 16">
    <location>
        <position position="214"/>
    </location>
    <ligand>
        <name>NAD(+)</name>
        <dbReference type="ChEBI" id="CHEBI:57540"/>
    </ligand>
</feature>
<reference evidence="21 22" key="1">
    <citation type="submission" date="2019-07" db="EMBL/GenBank/DDBJ databases">
        <title>complete genome sequencing of Ornithinimicrobium sp. H23M54.</title>
        <authorList>
            <person name="Bae J.-W."/>
            <person name="Lee S.-Y."/>
        </authorList>
    </citation>
    <scope>NUCLEOTIDE SEQUENCE [LARGE SCALE GENOMIC DNA]</scope>
    <source>
        <strain evidence="21 22">H23M54</strain>
    </source>
</reference>
<evidence type="ECO:0000256" key="2">
    <source>
        <dbReference type="ARBA" id="ARBA00004940"/>
    </source>
</evidence>
<keyword evidence="10 13" id="KW-0520">NAD</keyword>
<evidence type="ECO:0000256" key="1">
    <source>
        <dbReference type="ARBA" id="ARBA00003850"/>
    </source>
</evidence>
<feature type="region of interest" description="Disordered" evidence="20">
    <location>
        <begin position="1"/>
        <end position="23"/>
    </location>
</feature>
<protein>
    <recommendedName>
        <fullName evidence="5 13">Histidinol dehydrogenase</fullName>
        <shortName evidence="13">HDH</shortName>
        <ecNumber evidence="4 13">1.1.1.23</ecNumber>
    </recommendedName>
</protein>
<dbReference type="NCBIfam" id="TIGR00069">
    <property type="entry name" value="hisD"/>
    <property type="match status" value="1"/>
</dbReference>
<feature type="binding site" evidence="13 17">
    <location>
        <position position="288"/>
    </location>
    <ligand>
        <name>substrate</name>
    </ligand>
</feature>
<dbReference type="AlphaFoldDB" id="A0A516GAV9"/>
<dbReference type="FunFam" id="3.40.50.1980:FF:000001">
    <property type="entry name" value="Histidinol dehydrogenase"/>
    <property type="match status" value="1"/>
</dbReference>